<comment type="caution">
    <text evidence="5">The sequence shown here is derived from an EMBL/GenBank/DDBJ whole genome shotgun (WGS) entry which is preliminary data.</text>
</comment>
<evidence type="ECO:0000313" key="5">
    <source>
        <dbReference type="EMBL" id="MDO6452897.1"/>
    </source>
</evidence>
<keyword evidence="3" id="KW-0804">Transcription</keyword>
<dbReference type="PROSITE" id="PS50932">
    <property type="entry name" value="HTH_LACI_2"/>
    <property type="match status" value="1"/>
</dbReference>
<dbReference type="EMBL" id="JAUOPG010000002">
    <property type="protein sequence ID" value="MDO6452897.1"/>
    <property type="molecule type" value="Genomic_DNA"/>
</dbReference>
<dbReference type="GO" id="GO:0003700">
    <property type="term" value="F:DNA-binding transcription factor activity"/>
    <property type="evidence" value="ECO:0007669"/>
    <property type="project" value="TreeGrafter"/>
</dbReference>
<keyword evidence="8" id="KW-1185">Reference proteome</keyword>
<dbReference type="GO" id="GO:0000976">
    <property type="term" value="F:transcription cis-regulatory region binding"/>
    <property type="evidence" value="ECO:0007669"/>
    <property type="project" value="TreeGrafter"/>
</dbReference>
<feature type="domain" description="HTH lacI-type" evidence="4">
    <location>
        <begin position="4"/>
        <end position="58"/>
    </location>
</feature>
<sequence length="347" mass="37691">MSSPTIDDVAKQAKVSIKTVSRVVNREPNVRKETREKVQRAIDLLGYTPNLSARRLAAKRSFLVGLVYDNFHATSAYVVNVQCGVMASCSQSGYELLIHPLNVSSATLINEVIDFTHRSQVDCLVLPPPLSDHTHLCNQLAAQNIPFVRLSPVFNLNDSLYVQTNDRSAAFDMTMKLIELGHSDIAFVAGRPDHYAVSERHLGFVDAMQSAALPIREEWIKIGASTFDSGKDCGVALLNNTPRPTAIFAGNDEMAAGVMSIAHSLGIRIPEDLSVAGFDDSDLARQSWPALTSVRQPVQAMAKAAADLLFLSLKAPSSIDLSRCFACEIILRDSTGPAIKINETANA</sequence>
<evidence type="ECO:0000256" key="3">
    <source>
        <dbReference type="ARBA" id="ARBA00023163"/>
    </source>
</evidence>
<dbReference type="PROSITE" id="PS00356">
    <property type="entry name" value="HTH_LACI_1"/>
    <property type="match status" value="1"/>
</dbReference>
<evidence type="ECO:0000256" key="2">
    <source>
        <dbReference type="ARBA" id="ARBA00023125"/>
    </source>
</evidence>
<dbReference type="Pfam" id="PF00356">
    <property type="entry name" value="LacI"/>
    <property type="match status" value="1"/>
</dbReference>
<evidence type="ECO:0000313" key="6">
    <source>
        <dbReference type="EMBL" id="MDP2521471.1"/>
    </source>
</evidence>
<dbReference type="InterPro" id="IPR000843">
    <property type="entry name" value="HTH_LacI"/>
</dbReference>
<dbReference type="CDD" id="cd01392">
    <property type="entry name" value="HTH_LacI"/>
    <property type="match status" value="1"/>
</dbReference>
<evidence type="ECO:0000313" key="8">
    <source>
        <dbReference type="Proteomes" id="UP001177341"/>
    </source>
</evidence>
<dbReference type="RefSeq" id="WP_303548980.1">
    <property type="nucleotide sequence ID" value="NZ_JAUOPG010000002.1"/>
</dbReference>
<dbReference type="Gene3D" id="3.40.50.2300">
    <property type="match status" value="2"/>
</dbReference>
<dbReference type="InterPro" id="IPR028082">
    <property type="entry name" value="Peripla_BP_I"/>
</dbReference>
<evidence type="ECO:0000256" key="1">
    <source>
        <dbReference type="ARBA" id="ARBA00023015"/>
    </source>
</evidence>
<dbReference type="PANTHER" id="PTHR30146">
    <property type="entry name" value="LACI-RELATED TRANSCRIPTIONAL REPRESSOR"/>
    <property type="match status" value="1"/>
</dbReference>
<dbReference type="InterPro" id="IPR046335">
    <property type="entry name" value="LacI/GalR-like_sensor"/>
</dbReference>
<proteinExistence type="predicted"/>
<evidence type="ECO:0000313" key="7">
    <source>
        <dbReference type="Proteomes" id="UP001169862"/>
    </source>
</evidence>
<dbReference type="SUPFAM" id="SSF53822">
    <property type="entry name" value="Periplasmic binding protein-like I"/>
    <property type="match status" value="1"/>
</dbReference>
<reference evidence="5" key="1">
    <citation type="submission" date="2023-07" db="EMBL/GenBank/DDBJ databases">
        <title>Genome content predicts the carbon catabolic preferences of heterotrophic bacteria.</title>
        <authorList>
            <person name="Gralka M."/>
        </authorList>
    </citation>
    <scope>NUCLEOTIDE SEQUENCE</scope>
    <source>
        <strain evidence="6">5G01</strain>
        <strain evidence="5">I2M16</strain>
    </source>
</reference>
<gene>
    <name evidence="5" type="ORF">Q4490_04905</name>
    <name evidence="6" type="ORF">Q8W30_02705</name>
</gene>
<dbReference type="Proteomes" id="UP001169862">
    <property type="component" value="Unassembled WGS sequence"/>
</dbReference>
<dbReference type="Proteomes" id="UP001177341">
    <property type="component" value="Unassembled WGS sequence"/>
</dbReference>
<protein>
    <submittedName>
        <fullName evidence="5">LacI family DNA-binding transcriptional regulator</fullName>
    </submittedName>
</protein>
<name>A0AAW7XFE2_9GAMM</name>
<evidence type="ECO:0000259" key="4">
    <source>
        <dbReference type="PROSITE" id="PS50932"/>
    </source>
</evidence>
<dbReference type="Pfam" id="PF13377">
    <property type="entry name" value="Peripla_BP_3"/>
    <property type="match status" value="1"/>
</dbReference>
<keyword evidence="1" id="KW-0805">Transcription regulation</keyword>
<keyword evidence="2 5" id="KW-0238">DNA-binding</keyword>
<dbReference type="PANTHER" id="PTHR30146:SF153">
    <property type="entry name" value="LACTOSE OPERON REPRESSOR"/>
    <property type="match status" value="1"/>
</dbReference>
<dbReference type="SUPFAM" id="SSF47413">
    <property type="entry name" value="lambda repressor-like DNA-binding domains"/>
    <property type="match status" value="1"/>
</dbReference>
<dbReference type="AlphaFoldDB" id="A0AAW7XFE2"/>
<dbReference type="CDD" id="cd01545">
    <property type="entry name" value="PBP1_SalR"/>
    <property type="match status" value="1"/>
</dbReference>
<dbReference type="EMBL" id="JAUYVO010000002">
    <property type="protein sequence ID" value="MDP2521471.1"/>
    <property type="molecule type" value="Genomic_DNA"/>
</dbReference>
<dbReference type="InterPro" id="IPR010982">
    <property type="entry name" value="Lambda_DNA-bd_dom_sf"/>
</dbReference>
<dbReference type="SMART" id="SM00354">
    <property type="entry name" value="HTH_LACI"/>
    <property type="match status" value="1"/>
</dbReference>
<dbReference type="Gene3D" id="1.10.260.40">
    <property type="entry name" value="lambda repressor-like DNA-binding domains"/>
    <property type="match status" value="1"/>
</dbReference>
<organism evidence="5 7">
    <name type="scientific">Neptunomonas phycophila</name>
    <dbReference type="NCBI Taxonomy" id="1572645"/>
    <lineage>
        <taxon>Bacteria</taxon>
        <taxon>Pseudomonadati</taxon>
        <taxon>Pseudomonadota</taxon>
        <taxon>Gammaproteobacteria</taxon>
        <taxon>Oceanospirillales</taxon>
        <taxon>Oceanospirillaceae</taxon>
        <taxon>Neptunomonas</taxon>
    </lineage>
</organism>
<accession>A0AAW7XFE2</accession>